<dbReference type="STRING" id="264198.Reut_B5415"/>
<dbReference type="KEGG" id="reu:Reut_B5415"/>
<gene>
    <name evidence="3" type="ordered locus">Reut_B5415</name>
</gene>
<evidence type="ECO:0000256" key="1">
    <source>
        <dbReference type="SAM" id="MobiDB-lite"/>
    </source>
</evidence>
<keyword evidence="3" id="KW-0449">Lipoprotein</keyword>
<feature type="chain" id="PRO_5004232599" evidence="2">
    <location>
        <begin position="23"/>
        <end position="116"/>
    </location>
</feature>
<feature type="region of interest" description="Disordered" evidence="1">
    <location>
        <begin position="28"/>
        <end position="48"/>
    </location>
</feature>
<protein>
    <submittedName>
        <fullName evidence="3">Putative lipoprotein</fullName>
    </submittedName>
</protein>
<evidence type="ECO:0000313" key="3">
    <source>
        <dbReference type="EMBL" id="AAZ64760.1"/>
    </source>
</evidence>
<sequence>MFRTQLSGLAVAAALLAAPALAQDVGATQSAARPGMSAEATGQPAASEVGANTRAILAIQREGTQAGALVPMTGEQAALGYERYLDSFRFALPEFYTGQANASTVRSGSAGQPIGR</sequence>
<dbReference type="eggNOG" id="ENOG50339NA">
    <property type="taxonomic scope" value="Bacteria"/>
</dbReference>
<keyword evidence="2" id="KW-0732">Signal</keyword>
<dbReference type="AlphaFoldDB" id="Q46Q24"/>
<evidence type="ECO:0000256" key="2">
    <source>
        <dbReference type="SAM" id="SignalP"/>
    </source>
</evidence>
<dbReference type="InterPro" id="IPR022053">
    <property type="entry name" value="DUF3613"/>
</dbReference>
<accession>Q46Q24</accession>
<dbReference type="HOGENOM" id="CLU_2106993_0_0_4"/>
<dbReference type="Pfam" id="PF12266">
    <property type="entry name" value="DUF3613"/>
    <property type="match status" value="1"/>
</dbReference>
<name>Q46Q24_CUPPJ</name>
<reference evidence="3" key="1">
    <citation type="submission" date="2005-08" db="EMBL/GenBank/DDBJ databases">
        <title>Complete sequence of chromosome 2 of Ralstonia eutropha JMP134.</title>
        <authorList>
            <person name="Copeland A."/>
            <person name="Lucas S."/>
            <person name="Lapidus A."/>
            <person name="Barry K."/>
            <person name="Detter J.C."/>
            <person name="Glavina T."/>
            <person name="Hammon N."/>
            <person name="Israni S."/>
            <person name="Pitluck S."/>
            <person name="Goltsman E."/>
            <person name="Martinez M."/>
            <person name="Schmutz J."/>
            <person name="Larimer F."/>
            <person name="Land M."/>
            <person name="Lykidis A."/>
            <person name="Richardson P."/>
        </authorList>
    </citation>
    <scope>NUCLEOTIDE SEQUENCE [LARGE SCALE GENOMIC DNA]</scope>
    <source>
        <strain evidence="3">JMP134</strain>
    </source>
</reference>
<dbReference type="OrthoDB" id="8797260at2"/>
<proteinExistence type="predicted"/>
<organism evidence="3">
    <name type="scientific">Cupriavidus pinatubonensis (strain JMP 134 / LMG 1197)</name>
    <name type="common">Cupriavidus necator (strain JMP 134)</name>
    <dbReference type="NCBI Taxonomy" id="264198"/>
    <lineage>
        <taxon>Bacteria</taxon>
        <taxon>Pseudomonadati</taxon>
        <taxon>Pseudomonadota</taxon>
        <taxon>Betaproteobacteria</taxon>
        <taxon>Burkholderiales</taxon>
        <taxon>Burkholderiaceae</taxon>
        <taxon>Cupriavidus</taxon>
    </lineage>
</organism>
<dbReference type="EMBL" id="CP000091">
    <property type="protein sequence ID" value="AAZ64760.1"/>
    <property type="molecule type" value="Genomic_DNA"/>
</dbReference>
<feature type="signal peptide" evidence="2">
    <location>
        <begin position="1"/>
        <end position="22"/>
    </location>
</feature>